<name>A0ABW9HXZ2_9ACTN</name>
<dbReference type="EMBL" id="JBJVNI010000017">
    <property type="protein sequence ID" value="MFM9612980.1"/>
    <property type="molecule type" value="Genomic_DNA"/>
</dbReference>
<dbReference type="RefSeq" id="WP_319132157.1">
    <property type="nucleotide sequence ID" value="NZ_JBJVNI010000017.1"/>
</dbReference>
<organism evidence="1 2">
    <name type="scientific">Streptomyces niveiscabiei</name>
    <dbReference type="NCBI Taxonomy" id="164115"/>
    <lineage>
        <taxon>Bacteria</taxon>
        <taxon>Bacillati</taxon>
        <taxon>Actinomycetota</taxon>
        <taxon>Actinomycetes</taxon>
        <taxon>Kitasatosporales</taxon>
        <taxon>Streptomycetaceae</taxon>
        <taxon>Streptomyces</taxon>
    </lineage>
</organism>
<dbReference type="InterPro" id="IPR032710">
    <property type="entry name" value="NTF2-like_dom_sf"/>
</dbReference>
<keyword evidence="2" id="KW-1185">Reference proteome</keyword>
<dbReference type="Gene3D" id="3.10.450.50">
    <property type="match status" value="1"/>
</dbReference>
<proteinExistence type="predicted"/>
<sequence>MPPHSPRAIAADLRDALHTADPRLLESLLHPQVLWVSAGPGEPQRQGRAGVLRWHQDRHDQGVRVHAEEIFTFPAAVVLALRVADPGIAVTADEPPALYYRVFHLFHDQVIRIRDYTERAPALAAAHGSAAPSL</sequence>
<accession>A0ABW9HXZ2</accession>
<dbReference type="SUPFAM" id="SSF54427">
    <property type="entry name" value="NTF2-like"/>
    <property type="match status" value="1"/>
</dbReference>
<evidence type="ECO:0000313" key="1">
    <source>
        <dbReference type="EMBL" id="MFM9612980.1"/>
    </source>
</evidence>
<comment type="caution">
    <text evidence="1">The sequence shown here is derived from an EMBL/GenBank/DDBJ whole genome shotgun (WGS) entry which is preliminary data.</text>
</comment>
<reference evidence="1 2" key="1">
    <citation type="submission" date="2024-12" db="EMBL/GenBank/DDBJ databases">
        <title>Forecasting of Potato common scab and diversities of Pathogenic streptomyces spp. in china.</title>
        <authorList>
            <person name="Handique U."/>
            <person name="Wu J."/>
        </authorList>
    </citation>
    <scope>NUCLEOTIDE SEQUENCE [LARGE SCALE GENOMIC DNA]</scope>
    <source>
        <strain evidence="1 2">ZRIMU1530</strain>
    </source>
</reference>
<gene>
    <name evidence="1" type="ORF">ACKI18_30315</name>
</gene>
<protein>
    <submittedName>
        <fullName evidence="1">DUF4440 domain-containing protein</fullName>
    </submittedName>
</protein>
<dbReference type="Proteomes" id="UP001631957">
    <property type="component" value="Unassembled WGS sequence"/>
</dbReference>
<evidence type="ECO:0000313" key="2">
    <source>
        <dbReference type="Proteomes" id="UP001631957"/>
    </source>
</evidence>